<keyword evidence="1" id="KW-0472">Membrane</keyword>
<dbReference type="AlphaFoldDB" id="W6RXH1"/>
<evidence type="ECO:0000313" key="2">
    <source>
        <dbReference type="EMBL" id="CDM69138.1"/>
    </source>
</evidence>
<keyword evidence="1" id="KW-1133">Transmembrane helix</keyword>
<organism evidence="2 3">
    <name type="scientific">Clostridium bornimense</name>
    <dbReference type="NCBI Taxonomy" id="1216932"/>
    <lineage>
        <taxon>Bacteria</taxon>
        <taxon>Bacillati</taxon>
        <taxon>Bacillota</taxon>
        <taxon>Clostridia</taxon>
        <taxon>Eubacteriales</taxon>
        <taxon>Clostridiaceae</taxon>
        <taxon>Clostridium</taxon>
    </lineage>
</organism>
<dbReference type="PATRIC" id="fig|1216932.3.peg.1979"/>
<name>W6RXH1_9CLOT</name>
<dbReference type="EMBL" id="HG917868">
    <property type="protein sequence ID" value="CDM69138.1"/>
    <property type="molecule type" value="Genomic_DNA"/>
</dbReference>
<keyword evidence="3" id="KW-1185">Reference proteome</keyword>
<keyword evidence="1" id="KW-0812">Transmembrane</keyword>
<proteinExistence type="predicted"/>
<dbReference type="KEGG" id="clt:CM240_1980"/>
<gene>
    <name evidence="2" type="ORF">CM240_1980</name>
</gene>
<sequence>MMINTWEMKRKLKINKNILYVTLGIELISLILMIFIDKLFAIIFVPAIIVLFTSYIQARSLKREISDLTLNRYPI</sequence>
<dbReference type="HOGENOM" id="CLU_2664555_0_0_9"/>
<accession>W6RXH1</accession>
<feature type="transmembrane region" description="Helical" evidence="1">
    <location>
        <begin position="18"/>
        <end position="36"/>
    </location>
</feature>
<dbReference type="Proteomes" id="UP000019426">
    <property type="component" value="Chromosome M2/40_rep1"/>
</dbReference>
<feature type="transmembrane region" description="Helical" evidence="1">
    <location>
        <begin position="42"/>
        <end position="58"/>
    </location>
</feature>
<dbReference type="RefSeq" id="WP_044038881.1">
    <property type="nucleotide sequence ID" value="NZ_HG917868.1"/>
</dbReference>
<reference evidence="2 3" key="1">
    <citation type="submission" date="2013-11" db="EMBL/GenBank/DDBJ databases">
        <title>Complete genome sequence of Clostridum sp. M2/40.</title>
        <authorList>
            <person name="Wibberg D."/>
            <person name="Puehler A."/>
            <person name="Schlueter A."/>
        </authorList>
    </citation>
    <scope>NUCLEOTIDE SEQUENCE [LARGE SCALE GENOMIC DNA]</scope>
    <source>
        <strain evidence="3">M2/40</strain>
    </source>
</reference>
<evidence type="ECO:0000256" key="1">
    <source>
        <dbReference type="SAM" id="Phobius"/>
    </source>
</evidence>
<protein>
    <submittedName>
        <fullName evidence="2">Putative membrane protein</fullName>
    </submittedName>
</protein>
<evidence type="ECO:0000313" key="3">
    <source>
        <dbReference type="Proteomes" id="UP000019426"/>
    </source>
</evidence>